<feature type="domain" description="RecX second three-helical" evidence="6">
    <location>
        <begin position="54"/>
        <end position="93"/>
    </location>
</feature>
<dbReference type="InterPro" id="IPR053926">
    <property type="entry name" value="RecX_HTH_1st"/>
</dbReference>
<evidence type="ECO:0000256" key="5">
    <source>
        <dbReference type="HAMAP-Rule" id="MF_01114"/>
    </source>
</evidence>
<evidence type="ECO:0000256" key="3">
    <source>
        <dbReference type="ARBA" id="ARBA00018111"/>
    </source>
</evidence>
<sequence length="158" mass="17699">MSFEKISLKGRALRYLSMREHSRAELERKLAPHEEVPGELAQALDELQARGFIDEQRVIESLLYRRASRLGAGRLRQELQAKGVQGEAVQQALAGLKDSELSRAQAVWAKRFDQLPTDAPTRAKQSRFLLTRGFSSEVVRRVLAGQGVPEEDLDSSAD</sequence>
<evidence type="ECO:0000259" key="6">
    <source>
        <dbReference type="Pfam" id="PF02631"/>
    </source>
</evidence>
<reference evidence="9 10" key="1">
    <citation type="submission" date="2023-02" db="EMBL/GenBank/DDBJ databases">
        <title>Bacterial whole genome sequence for Curvibacter sp. HBC28.</title>
        <authorList>
            <person name="Le V."/>
            <person name="Ko S.-R."/>
            <person name="Ahn C.-Y."/>
            <person name="Oh H.-M."/>
        </authorList>
    </citation>
    <scope>NUCLEOTIDE SEQUENCE [LARGE SCALE GENOMIC DNA]</scope>
    <source>
        <strain evidence="9 10">HBC28</strain>
    </source>
</reference>
<dbReference type="HAMAP" id="MF_01114">
    <property type="entry name" value="RecX"/>
    <property type="match status" value="1"/>
</dbReference>
<evidence type="ECO:0000259" key="8">
    <source>
        <dbReference type="Pfam" id="PF21982"/>
    </source>
</evidence>
<dbReference type="PANTHER" id="PTHR33602">
    <property type="entry name" value="REGULATORY PROTEIN RECX FAMILY PROTEIN"/>
    <property type="match status" value="1"/>
</dbReference>
<evidence type="ECO:0000256" key="2">
    <source>
        <dbReference type="ARBA" id="ARBA00009695"/>
    </source>
</evidence>
<dbReference type="Proteomes" id="UP001528672">
    <property type="component" value="Unassembled WGS sequence"/>
</dbReference>
<comment type="subcellular location">
    <subcellularLocation>
        <location evidence="1 5">Cytoplasm</location>
    </subcellularLocation>
</comment>
<comment type="function">
    <text evidence="5">Modulates RecA activity.</text>
</comment>
<dbReference type="PANTHER" id="PTHR33602:SF1">
    <property type="entry name" value="REGULATORY PROTEIN RECX FAMILY PROTEIN"/>
    <property type="match status" value="1"/>
</dbReference>
<comment type="caution">
    <text evidence="9">The sequence shown here is derived from an EMBL/GenBank/DDBJ whole genome shotgun (WGS) entry which is preliminary data.</text>
</comment>
<keyword evidence="10" id="KW-1185">Reference proteome</keyword>
<name>A0ABT5MJM8_9BURK</name>
<dbReference type="InterPro" id="IPR053925">
    <property type="entry name" value="RecX_HTH_3rd"/>
</dbReference>
<evidence type="ECO:0000259" key="7">
    <source>
        <dbReference type="Pfam" id="PF21981"/>
    </source>
</evidence>
<keyword evidence="4 5" id="KW-0963">Cytoplasm</keyword>
<protein>
    <recommendedName>
        <fullName evidence="3 5">Regulatory protein RecX</fullName>
    </recommendedName>
</protein>
<dbReference type="NCBIfam" id="NF001055">
    <property type="entry name" value="PRK00117.2-5"/>
    <property type="match status" value="1"/>
</dbReference>
<comment type="similarity">
    <text evidence="2 5">Belongs to the RecX family.</text>
</comment>
<gene>
    <name evidence="5 9" type="primary">recX</name>
    <name evidence="9" type="ORF">PSQ39_15810</name>
</gene>
<evidence type="ECO:0000256" key="4">
    <source>
        <dbReference type="ARBA" id="ARBA00022490"/>
    </source>
</evidence>
<dbReference type="RefSeq" id="WP_273927801.1">
    <property type="nucleotide sequence ID" value="NZ_JAQSIO010000006.1"/>
</dbReference>
<evidence type="ECO:0000256" key="1">
    <source>
        <dbReference type="ARBA" id="ARBA00004496"/>
    </source>
</evidence>
<dbReference type="Pfam" id="PF21982">
    <property type="entry name" value="RecX_HTH1"/>
    <property type="match status" value="1"/>
</dbReference>
<organism evidence="9 10">
    <name type="scientific">Curvibacter microcysteis</name>
    <dbReference type="NCBI Taxonomy" id="3026419"/>
    <lineage>
        <taxon>Bacteria</taxon>
        <taxon>Pseudomonadati</taxon>
        <taxon>Pseudomonadota</taxon>
        <taxon>Betaproteobacteria</taxon>
        <taxon>Burkholderiales</taxon>
        <taxon>Comamonadaceae</taxon>
        <taxon>Curvibacter</taxon>
    </lineage>
</organism>
<accession>A0ABT5MJM8</accession>
<feature type="domain" description="RecX first three-helical" evidence="8">
    <location>
        <begin position="10"/>
        <end position="47"/>
    </location>
</feature>
<proteinExistence type="inferred from homology"/>
<dbReference type="Pfam" id="PF02631">
    <property type="entry name" value="RecX_HTH2"/>
    <property type="match status" value="1"/>
</dbReference>
<feature type="domain" description="RecX third three-helical" evidence="7">
    <location>
        <begin position="98"/>
        <end position="143"/>
    </location>
</feature>
<evidence type="ECO:0000313" key="10">
    <source>
        <dbReference type="Proteomes" id="UP001528672"/>
    </source>
</evidence>
<dbReference type="EMBL" id="JAQSIO010000006">
    <property type="protein sequence ID" value="MDD0816104.1"/>
    <property type="molecule type" value="Genomic_DNA"/>
</dbReference>
<dbReference type="InterPro" id="IPR036388">
    <property type="entry name" value="WH-like_DNA-bd_sf"/>
</dbReference>
<evidence type="ECO:0000313" key="9">
    <source>
        <dbReference type="EMBL" id="MDD0816104.1"/>
    </source>
</evidence>
<dbReference type="Pfam" id="PF21981">
    <property type="entry name" value="RecX_HTH3"/>
    <property type="match status" value="1"/>
</dbReference>
<dbReference type="InterPro" id="IPR053924">
    <property type="entry name" value="RecX_HTH_2nd"/>
</dbReference>
<dbReference type="Gene3D" id="1.10.10.10">
    <property type="entry name" value="Winged helix-like DNA-binding domain superfamily/Winged helix DNA-binding domain"/>
    <property type="match status" value="3"/>
</dbReference>
<dbReference type="InterPro" id="IPR003783">
    <property type="entry name" value="Regulatory_RecX"/>
</dbReference>